<accession>A0A4Y2IIK1</accession>
<dbReference type="Pfam" id="PF05380">
    <property type="entry name" value="Peptidase_A17"/>
    <property type="match status" value="1"/>
</dbReference>
<gene>
    <name evidence="1" type="ORF">AVEN_55652_1</name>
</gene>
<organism evidence="1 2">
    <name type="scientific">Araneus ventricosus</name>
    <name type="common">Orbweaver spider</name>
    <name type="synonym">Epeira ventricosa</name>
    <dbReference type="NCBI Taxonomy" id="182803"/>
    <lineage>
        <taxon>Eukaryota</taxon>
        <taxon>Metazoa</taxon>
        <taxon>Ecdysozoa</taxon>
        <taxon>Arthropoda</taxon>
        <taxon>Chelicerata</taxon>
        <taxon>Arachnida</taxon>
        <taxon>Araneae</taxon>
        <taxon>Araneomorphae</taxon>
        <taxon>Entelegynae</taxon>
        <taxon>Araneoidea</taxon>
        <taxon>Araneidae</taxon>
        <taxon>Araneus</taxon>
    </lineage>
</organism>
<reference evidence="1 2" key="1">
    <citation type="journal article" date="2019" name="Sci. Rep.">
        <title>Orb-weaving spider Araneus ventricosus genome elucidates the spidroin gene catalogue.</title>
        <authorList>
            <person name="Kono N."/>
            <person name="Nakamura H."/>
            <person name="Ohtoshi R."/>
            <person name="Moran D.A.P."/>
            <person name="Shinohara A."/>
            <person name="Yoshida Y."/>
            <person name="Fujiwara M."/>
            <person name="Mori M."/>
            <person name="Tomita M."/>
            <person name="Arakawa K."/>
        </authorList>
    </citation>
    <scope>NUCLEOTIDE SEQUENCE [LARGE SCALE GENOMIC DNA]</scope>
</reference>
<proteinExistence type="predicted"/>
<keyword evidence="2" id="KW-1185">Reference proteome</keyword>
<dbReference type="EMBL" id="BGPR01002695">
    <property type="protein sequence ID" value="GBM77528.1"/>
    <property type="molecule type" value="Genomic_DNA"/>
</dbReference>
<evidence type="ECO:0000313" key="2">
    <source>
        <dbReference type="Proteomes" id="UP000499080"/>
    </source>
</evidence>
<comment type="caution">
    <text evidence="1">The sequence shown here is derived from an EMBL/GenBank/DDBJ whole genome shotgun (WGS) entry which is preliminary data.</text>
</comment>
<evidence type="ECO:0008006" key="3">
    <source>
        <dbReference type="Google" id="ProtNLM"/>
    </source>
</evidence>
<dbReference type="PANTHER" id="PTHR47331">
    <property type="entry name" value="PHD-TYPE DOMAIN-CONTAINING PROTEIN"/>
    <property type="match status" value="1"/>
</dbReference>
<name>A0A4Y2IIK1_ARAVE</name>
<dbReference type="InterPro" id="IPR008042">
    <property type="entry name" value="Retrotrans_Pao"/>
</dbReference>
<evidence type="ECO:0000313" key="1">
    <source>
        <dbReference type="EMBL" id="GBM77528.1"/>
    </source>
</evidence>
<dbReference type="AlphaFoldDB" id="A0A4Y2IIK1"/>
<protein>
    <recommendedName>
        <fullName evidence="3">Integrase catalytic domain-containing protein</fullName>
    </recommendedName>
</protein>
<dbReference type="OrthoDB" id="6433571at2759"/>
<sequence>MIESREILSPAKFNLRVWEHTGVSAGGKSTILEEEKKVPVLGLIWKPNKDTLSVKWEETSKFNETRITKRKILSAVHRIFDPIGFTCPVTLKPKMILQECWKLAVTWDTELPFSISRKFEKWKEQLKCLNNLEIPRCISKELAPNSDLSLHVFCDASKTAYASCVFLRTEIDGTITCQLVQARARVAPIKAITIPRLELLACTIGSRFVNTTKSETPVQKIRLLSNPEDWKHIAGILNPADLPSRGCGAEELTESLWWEGPSYLKKPREEWPLSEACPDFAIINSERKRTVTSTINNELKEFNYLSEISSYEKIIRVTAWIFRFYNNSRKQQNDRDFGDFNTQETDAAERAVLKIVQMQSFPNDTNSLISLIQVLCQLRNFSQSQKEDVIKEGDIVLIGYTN</sequence>
<dbReference type="Proteomes" id="UP000499080">
    <property type="component" value="Unassembled WGS sequence"/>
</dbReference>